<dbReference type="EMBL" id="QYTU02000063">
    <property type="protein sequence ID" value="RWR04351.1"/>
    <property type="molecule type" value="Genomic_DNA"/>
</dbReference>
<dbReference type="AlphaFoldDB" id="A0A443IJC0"/>
<dbReference type="Proteomes" id="UP000273811">
    <property type="component" value="Unassembled WGS sequence"/>
</dbReference>
<reference evidence="2" key="1">
    <citation type="submission" date="2018-12" db="EMBL/GenBank/DDBJ databases">
        <authorList>
            <person name="Sun L."/>
            <person name="Chen Z."/>
        </authorList>
    </citation>
    <scope>NUCLEOTIDE SEQUENCE [LARGE SCALE GENOMIC DNA]</scope>
    <source>
        <strain evidence="2">DSM 16012</strain>
    </source>
</reference>
<evidence type="ECO:0000313" key="2">
    <source>
        <dbReference type="EMBL" id="RWR04351.1"/>
    </source>
</evidence>
<feature type="transmembrane region" description="Helical" evidence="1">
    <location>
        <begin position="71"/>
        <end position="92"/>
    </location>
</feature>
<proteinExistence type="predicted"/>
<organism evidence="2 3">
    <name type="scientific">Siminovitchia fortis</name>
    <dbReference type="NCBI Taxonomy" id="254758"/>
    <lineage>
        <taxon>Bacteria</taxon>
        <taxon>Bacillati</taxon>
        <taxon>Bacillota</taxon>
        <taxon>Bacilli</taxon>
        <taxon>Bacillales</taxon>
        <taxon>Bacillaceae</taxon>
        <taxon>Siminovitchia</taxon>
    </lineage>
</organism>
<comment type="caution">
    <text evidence="2">The sequence shown here is derived from an EMBL/GenBank/DDBJ whole genome shotgun (WGS) entry which is preliminary data.</text>
</comment>
<accession>A0A443IJC0</accession>
<evidence type="ECO:0000256" key="1">
    <source>
        <dbReference type="SAM" id="Phobius"/>
    </source>
</evidence>
<keyword evidence="3" id="KW-1185">Reference proteome</keyword>
<dbReference type="RefSeq" id="WP_120075863.1">
    <property type="nucleotide sequence ID" value="NZ_CP126113.1"/>
</dbReference>
<feature type="transmembrane region" description="Helical" evidence="1">
    <location>
        <begin position="98"/>
        <end position="120"/>
    </location>
</feature>
<feature type="transmembrane region" description="Helical" evidence="1">
    <location>
        <begin position="46"/>
        <end position="64"/>
    </location>
</feature>
<feature type="transmembrane region" description="Helical" evidence="1">
    <location>
        <begin position="7"/>
        <end position="26"/>
    </location>
</feature>
<gene>
    <name evidence="2" type="ORF">D4N35_017145</name>
</gene>
<keyword evidence="1" id="KW-0472">Membrane</keyword>
<sequence>MNKLLRVMFIILIVAMTGAAIMQLFFPEITGANSEYGIATGWQREIGFWNLAILPILIGVNLKYDYYFLRIVVISLIVGGLGFGTNHLLGFIEDGSKTISLIGAIENYLLVLFWVIGLRIESSKNRLGKKALQ</sequence>
<name>A0A443IJC0_9BACI</name>
<protein>
    <recommendedName>
        <fullName evidence="4">DUF4345 domain-containing protein</fullName>
    </recommendedName>
</protein>
<evidence type="ECO:0000313" key="3">
    <source>
        <dbReference type="Proteomes" id="UP000273811"/>
    </source>
</evidence>
<evidence type="ECO:0008006" key="4">
    <source>
        <dbReference type="Google" id="ProtNLM"/>
    </source>
</evidence>
<dbReference type="OrthoDB" id="2236159at2"/>
<keyword evidence="1" id="KW-0812">Transmembrane</keyword>
<keyword evidence="1" id="KW-1133">Transmembrane helix</keyword>